<comment type="caution">
    <text evidence="1">The sequence shown here is derived from an EMBL/GenBank/DDBJ whole genome shotgun (WGS) entry which is preliminary data.</text>
</comment>
<reference evidence="1 2" key="1">
    <citation type="submission" date="2017-04" db="EMBL/GenBank/DDBJ databases">
        <title>Novel microbial lineages endemic to geothermal iron-oxide mats fill important gaps in the evolutionary history of Archaea.</title>
        <authorList>
            <person name="Jay Z.J."/>
            <person name="Beam J.P."/>
            <person name="Dlakic M."/>
            <person name="Rusch D.B."/>
            <person name="Kozubal M.A."/>
            <person name="Inskeep W.P."/>
        </authorList>
    </citation>
    <scope>NUCLEOTIDE SEQUENCE [LARGE SCALE GENOMIC DNA]</scope>
    <source>
        <strain evidence="1">OSP_D</strain>
    </source>
</reference>
<evidence type="ECO:0000313" key="2">
    <source>
        <dbReference type="Proteomes" id="UP000240880"/>
    </source>
</evidence>
<evidence type="ECO:0000313" key="1">
    <source>
        <dbReference type="EMBL" id="PSN81863.1"/>
    </source>
</evidence>
<sequence length="68" mass="7861">MGCRGNFLNALGNHLNPSNYYYRVQTNTEESFTHSSKKKKLILSESARFVKIPLFINSLKNKKDKVKL</sequence>
<accession>A0A2R6A6D4</accession>
<dbReference type="EMBL" id="NEXC01000130">
    <property type="protein sequence ID" value="PSN81863.1"/>
    <property type="molecule type" value="Genomic_DNA"/>
</dbReference>
<dbReference type="AlphaFoldDB" id="A0A2R6A6D4"/>
<dbReference type="Proteomes" id="UP000240880">
    <property type="component" value="Unassembled WGS sequence"/>
</dbReference>
<organism evidence="1 2">
    <name type="scientific">Candidatus Marsarchaeota G1 archaeon OSP_D</name>
    <dbReference type="NCBI Taxonomy" id="1978155"/>
    <lineage>
        <taxon>Archaea</taxon>
        <taxon>Candidatus Marsarchaeota</taxon>
        <taxon>Candidatus Marsarchaeota group 1</taxon>
    </lineage>
</organism>
<protein>
    <submittedName>
        <fullName evidence="1">Uncharacterized protein</fullName>
    </submittedName>
</protein>
<gene>
    <name evidence="1" type="ORF">B9Q01_09755</name>
</gene>
<proteinExistence type="predicted"/>
<name>A0A2R6A6D4_9ARCH</name>